<dbReference type="SUPFAM" id="SSF64438">
    <property type="entry name" value="CNF1/YfiH-like putative cysteine hydrolases"/>
    <property type="match status" value="1"/>
</dbReference>
<name>A0ABQ5W8M3_9HYPH</name>
<keyword evidence="3" id="KW-0808">Transferase</keyword>
<proteinExistence type="inferred from homology"/>
<dbReference type="InterPro" id="IPR038371">
    <property type="entry name" value="Cu_polyphenol_OxRdtase_sf"/>
</dbReference>
<evidence type="ECO:0000313" key="11">
    <source>
        <dbReference type="EMBL" id="GLQ56078.1"/>
    </source>
</evidence>
<dbReference type="RefSeq" id="WP_284341494.1">
    <property type="nucleotide sequence ID" value="NZ_BSNS01000016.1"/>
</dbReference>
<dbReference type="CDD" id="cd16833">
    <property type="entry name" value="YfiH"/>
    <property type="match status" value="1"/>
</dbReference>
<dbReference type="PANTHER" id="PTHR30616:SF2">
    <property type="entry name" value="PURINE NUCLEOSIDE PHOSPHORYLASE LACC1"/>
    <property type="match status" value="1"/>
</dbReference>
<dbReference type="Proteomes" id="UP001156691">
    <property type="component" value="Unassembled WGS sequence"/>
</dbReference>
<comment type="catalytic activity">
    <reaction evidence="7">
        <text>adenosine + H2O + H(+) = inosine + NH4(+)</text>
        <dbReference type="Rhea" id="RHEA:24408"/>
        <dbReference type="ChEBI" id="CHEBI:15377"/>
        <dbReference type="ChEBI" id="CHEBI:15378"/>
        <dbReference type="ChEBI" id="CHEBI:16335"/>
        <dbReference type="ChEBI" id="CHEBI:17596"/>
        <dbReference type="ChEBI" id="CHEBI:28938"/>
        <dbReference type="EC" id="3.5.4.4"/>
    </reaction>
    <physiologicalReaction direction="left-to-right" evidence="7">
        <dbReference type="Rhea" id="RHEA:24409"/>
    </physiologicalReaction>
</comment>
<evidence type="ECO:0000256" key="5">
    <source>
        <dbReference type="ARBA" id="ARBA00022801"/>
    </source>
</evidence>
<dbReference type="NCBIfam" id="TIGR00726">
    <property type="entry name" value="peptidoglycan editing factor PgeF"/>
    <property type="match status" value="1"/>
</dbReference>
<evidence type="ECO:0000256" key="10">
    <source>
        <dbReference type="RuleBase" id="RU361274"/>
    </source>
</evidence>
<dbReference type="InterPro" id="IPR011324">
    <property type="entry name" value="Cytotoxic_necrot_fac-like_cat"/>
</dbReference>
<keyword evidence="4" id="KW-0479">Metal-binding</keyword>
<evidence type="ECO:0000256" key="6">
    <source>
        <dbReference type="ARBA" id="ARBA00022833"/>
    </source>
</evidence>
<reference evidence="12" key="1">
    <citation type="journal article" date="2019" name="Int. J. Syst. Evol. Microbiol.">
        <title>The Global Catalogue of Microorganisms (GCM) 10K type strain sequencing project: providing services to taxonomists for standard genome sequencing and annotation.</title>
        <authorList>
            <consortium name="The Broad Institute Genomics Platform"/>
            <consortium name="The Broad Institute Genome Sequencing Center for Infectious Disease"/>
            <person name="Wu L."/>
            <person name="Ma J."/>
        </authorList>
    </citation>
    <scope>NUCLEOTIDE SEQUENCE [LARGE SCALE GENOMIC DNA]</scope>
    <source>
        <strain evidence="12">NBRC 112416</strain>
    </source>
</reference>
<dbReference type="Pfam" id="PF02578">
    <property type="entry name" value="Cu-oxidase_4"/>
    <property type="match status" value="1"/>
</dbReference>
<comment type="catalytic activity">
    <reaction evidence="8">
        <text>adenosine + phosphate = alpha-D-ribose 1-phosphate + adenine</text>
        <dbReference type="Rhea" id="RHEA:27642"/>
        <dbReference type="ChEBI" id="CHEBI:16335"/>
        <dbReference type="ChEBI" id="CHEBI:16708"/>
        <dbReference type="ChEBI" id="CHEBI:43474"/>
        <dbReference type="ChEBI" id="CHEBI:57720"/>
        <dbReference type="EC" id="2.4.2.1"/>
    </reaction>
    <physiologicalReaction direction="left-to-right" evidence="8">
        <dbReference type="Rhea" id="RHEA:27643"/>
    </physiologicalReaction>
</comment>
<keyword evidence="6" id="KW-0862">Zinc</keyword>
<comment type="caution">
    <text evidence="11">The sequence shown here is derived from an EMBL/GenBank/DDBJ whole genome shotgun (WGS) entry which is preliminary data.</text>
</comment>
<organism evidence="11 12">
    <name type="scientific">Devosia nitrariae</name>
    <dbReference type="NCBI Taxonomy" id="2071872"/>
    <lineage>
        <taxon>Bacteria</taxon>
        <taxon>Pseudomonadati</taxon>
        <taxon>Pseudomonadota</taxon>
        <taxon>Alphaproteobacteria</taxon>
        <taxon>Hyphomicrobiales</taxon>
        <taxon>Devosiaceae</taxon>
        <taxon>Devosia</taxon>
    </lineage>
</organism>
<sequence length="256" mass="26482">MSVAFEKSPALAALPRLRHGFFGRSGGVSKGNYASLNVSEAVGDDAGCIAENRARIAEALGFAPGQLAILRQVHSTRAVTLTAPTEPGARPEADAMVTKVPGVALAIVTADCAPILLVDPEAGVIGAAHAGWRGAMDGVLANTVAAMTALGAEPGRIICAVGPTISAANYEVGPQFMADFLERHPGGERHFQRGPGGREHFDLSGFVAVQLREAGVGTVEIAGGCTYGRPDRYFSHRHATHQATKAGRQLSVIGLV</sequence>
<dbReference type="InterPro" id="IPR003730">
    <property type="entry name" value="Cu_polyphenol_OxRdtase"/>
</dbReference>
<evidence type="ECO:0000256" key="1">
    <source>
        <dbReference type="ARBA" id="ARBA00000553"/>
    </source>
</evidence>
<evidence type="ECO:0000256" key="3">
    <source>
        <dbReference type="ARBA" id="ARBA00022679"/>
    </source>
</evidence>
<evidence type="ECO:0000256" key="7">
    <source>
        <dbReference type="ARBA" id="ARBA00047989"/>
    </source>
</evidence>
<evidence type="ECO:0000256" key="8">
    <source>
        <dbReference type="ARBA" id="ARBA00048968"/>
    </source>
</evidence>
<keyword evidence="5" id="KW-0378">Hydrolase</keyword>
<keyword evidence="12" id="KW-1185">Reference proteome</keyword>
<dbReference type="Gene3D" id="3.60.140.10">
    <property type="entry name" value="CNF1/YfiH-like putative cysteine hydrolases"/>
    <property type="match status" value="1"/>
</dbReference>
<evidence type="ECO:0000256" key="4">
    <source>
        <dbReference type="ARBA" id="ARBA00022723"/>
    </source>
</evidence>
<evidence type="ECO:0000256" key="2">
    <source>
        <dbReference type="ARBA" id="ARBA00007353"/>
    </source>
</evidence>
<evidence type="ECO:0000313" key="12">
    <source>
        <dbReference type="Proteomes" id="UP001156691"/>
    </source>
</evidence>
<comment type="catalytic activity">
    <reaction evidence="1">
        <text>inosine + phosphate = alpha-D-ribose 1-phosphate + hypoxanthine</text>
        <dbReference type="Rhea" id="RHEA:27646"/>
        <dbReference type="ChEBI" id="CHEBI:17368"/>
        <dbReference type="ChEBI" id="CHEBI:17596"/>
        <dbReference type="ChEBI" id="CHEBI:43474"/>
        <dbReference type="ChEBI" id="CHEBI:57720"/>
        <dbReference type="EC" id="2.4.2.1"/>
    </reaction>
    <physiologicalReaction direction="left-to-right" evidence="1">
        <dbReference type="Rhea" id="RHEA:27647"/>
    </physiologicalReaction>
</comment>
<dbReference type="PANTHER" id="PTHR30616">
    <property type="entry name" value="UNCHARACTERIZED PROTEIN YFIH"/>
    <property type="match status" value="1"/>
</dbReference>
<evidence type="ECO:0000256" key="9">
    <source>
        <dbReference type="ARBA" id="ARBA00049893"/>
    </source>
</evidence>
<protein>
    <recommendedName>
        <fullName evidence="10">Purine nucleoside phosphorylase</fullName>
    </recommendedName>
</protein>
<comment type="catalytic activity">
    <reaction evidence="9">
        <text>S-methyl-5'-thioadenosine + phosphate = 5-(methylsulfanyl)-alpha-D-ribose 1-phosphate + adenine</text>
        <dbReference type="Rhea" id="RHEA:11852"/>
        <dbReference type="ChEBI" id="CHEBI:16708"/>
        <dbReference type="ChEBI" id="CHEBI:17509"/>
        <dbReference type="ChEBI" id="CHEBI:43474"/>
        <dbReference type="ChEBI" id="CHEBI:58533"/>
        <dbReference type="EC" id="2.4.2.28"/>
    </reaction>
    <physiologicalReaction direction="left-to-right" evidence="9">
        <dbReference type="Rhea" id="RHEA:11853"/>
    </physiologicalReaction>
</comment>
<comment type="similarity">
    <text evidence="2 10">Belongs to the purine nucleoside phosphorylase YfiH/LACC1 family.</text>
</comment>
<accession>A0ABQ5W8M3</accession>
<dbReference type="EMBL" id="BSNS01000016">
    <property type="protein sequence ID" value="GLQ56078.1"/>
    <property type="molecule type" value="Genomic_DNA"/>
</dbReference>
<gene>
    <name evidence="11" type="ORF">GCM10010862_33370</name>
</gene>